<evidence type="ECO:0000256" key="1">
    <source>
        <dbReference type="ARBA" id="ARBA00022729"/>
    </source>
</evidence>
<dbReference type="Pfam" id="PF13205">
    <property type="entry name" value="Big_5"/>
    <property type="match status" value="1"/>
</dbReference>
<keyword evidence="1" id="KW-0732">Signal</keyword>
<dbReference type="Gene3D" id="3.40.50.10610">
    <property type="entry name" value="ABC-type transport auxiliary lipoprotein component"/>
    <property type="match status" value="1"/>
</dbReference>
<dbReference type="InterPro" id="IPR032812">
    <property type="entry name" value="SbsA_Ig"/>
</dbReference>
<protein>
    <recommendedName>
        <fullName evidence="3">SbsA Ig-like domain-containing protein</fullName>
    </recommendedName>
</protein>
<gene>
    <name evidence="4" type="ORF">METZ01_LOCUS270971</name>
</gene>
<evidence type="ECO:0000259" key="3">
    <source>
        <dbReference type="Pfam" id="PF13205"/>
    </source>
</evidence>
<sequence length="392" mass="43084">MTFSNSKSFLILLGLAAGLVAQEADSVGAALPDSVEVELSQPSESISDTSAAEGEVFPDSIEVQPPIPFESSPDTSQAEDSVLPDTVEVQPISLPSEPVSDTSPAEITFTPSHKTVGVRLDTVLTITFSKPVRNVDDSPVTYDQISEFISLKSINKKGPDVPFTTDINEEKTVVTIDPESELDDDQRFFLSLSYGLEDEFNNVIRPATIRFTTKMKVALLEFELKGLSSIENRSLLTYMRTELNATGVAVCLEKEEVDDILRNNRIDPSGCQANDCAAEIGTALGVSYMVLTDIAKLAKNEDYVTAAVVLQGDVSLSLLNVKREKLKKKVHREFAGGLNRLGRIVRRMVWDLVNVKPTEGRFGVDVEKVTFLDRIKIEGTEFFSSPREWIVT</sequence>
<proteinExistence type="predicted"/>
<name>A0A382K4W5_9ZZZZ</name>
<dbReference type="EMBL" id="UINC01077729">
    <property type="protein sequence ID" value="SVC18117.1"/>
    <property type="molecule type" value="Genomic_DNA"/>
</dbReference>
<evidence type="ECO:0000256" key="2">
    <source>
        <dbReference type="SAM" id="MobiDB-lite"/>
    </source>
</evidence>
<accession>A0A382K4W5</accession>
<dbReference type="AlphaFoldDB" id="A0A382K4W5"/>
<feature type="non-terminal residue" evidence="4">
    <location>
        <position position="392"/>
    </location>
</feature>
<reference evidence="4" key="1">
    <citation type="submission" date="2018-05" db="EMBL/GenBank/DDBJ databases">
        <authorList>
            <person name="Lanie J.A."/>
            <person name="Ng W.-L."/>
            <person name="Kazmierczak K.M."/>
            <person name="Andrzejewski T.M."/>
            <person name="Davidsen T.M."/>
            <person name="Wayne K.J."/>
            <person name="Tettelin H."/>
            <person name="Glass J.I."/>
            <person name="Rusch D."/>
            <person name="Podicherti R."/>
            <person name="Tsui H.-C.T."/>
            <person name="Winkler M.E."/>
        </authorList>
    </citation>
    <scope>NUCLEOTIDE SEQUENCE</scope>
</reference>
<feature type="region of interest" description="Disordered" evidence="2">
    <location>
        <begin position="62"/>
        <end position="82"/>
    </location>
</feature>
<feature type="domain" description="SbsA Ig-like" evidence="3">
    <location>
        <begin position="102"/>
        <end position="213"/>
    </location>
</feature>
<organism evidence="4">
    <name type="scientific">marine metagenome</name>
    <dbReference type="NCBI Taxonomy" id="408172"/>
    <lineage>
        <taxon>unclassified sequences</taxon>
        <taxon>metagenomes</taxon>
        <taxon>ecological metagenomes</taxon>
    </lineage>
</organism>
<evidence type="ECO:0000313" key="4">
    <source>
        <dbReference type="EMBL" id="SVC18117.1"/>
    </source>
</evidence>
<dbReference type="InterPro" id="IPR014755">
    <property type="entry name" value="Cu-Rt/internalin_Ig-like"/>
</dbReference>
<dbReference type="Gene3D" id="2.60.40.1220">
    <property type="match status" value="1"/>
</dbReference>